<feature type="non-terminal residue" evidence="3">
    <location>
        <position position="64"/>
    </location>
</feature>
<feature type="chain" id="PRO_5017026685" description="LysM domain-containing protein" evidence="1">
    <location>
        <begin position="20"/>
        <end position="64"/>
    </location>
</feature>
<name>A0A367IQQ5_RHIST</name>
<accession>A0A367IQQ5</accession>
<sequence>MKFVTVTVLFSVLICEVFARPAEGCIQTHTIVANDSCVSVAAQFQITEMQFYAMNPGLHHNPRH</sequence>
<dbReference type="OrthoDB" id="2281372at2759"/>
<dbReference type="CDD" id="cd00118">
    <property type="entry name" value="LysM"/>
    <property type="match status" value="1"/>
</dbReference>
<feature type="signal peptide" evidence="1">
    <location>
        <begin position="1"/>
        <end position="19"/>
    </location>
</feature>
<dbReference type="PROSITE" id="PS51782">
    <property type="entry name" value="LYSM"/>
    <property type="match status" value="1"/>
</dbReference>
<proteinExistence type="predicted"/>
<evidence type="ECO:0000256" key="1">
    <source>
        <dbReference type="SAM" id="SignalP"/>
    </source>
</evidence>
<evidence type="ECO:0000313" key="4">
    <source>
        <dbReference type="Proteomes" id="UP000253551"/>
    </source>
</evidence>
<evidence type="ECO:0000259" key="2">
    <source>
        <dbReference type="PROSITE" id="PS51782"/>
    </source>
</evidence>
<dbReference type="EMBL" id="PJQM01006230">
    <property type="protein sequence ID" value="RCH80018.1"/>
    <property type="molecule type" value="Genomic_DNA"/>
</dbReference>
<gene>
    <name evidence="3" type="ORF">CU098_008421</name>
</gene>
<evidence type="ECO:0000313" key="3">
    <source>
        <dbReference type="EMBL" id="RCH80018.1"/>
    </source>
</evidence>
<feature type="domain" description="LysM" evidence="2">
    <location>
        <begin position="27"/>
        <end position="64"/>
    </location>
</feature>
<dbReference type="Pfam" id="PF01476">
    <property type="entry name" value="LysM"/>
    <property type="match status" value="1"/>
</dbReference>
<comment type="caution">
    <text evidence="3">The sequence shown here is derived from an EMBL/GenBank/DDBJ whole genome shotgun (WGS) entry which is preliminary data.</text>
</comment>
<organism evidence="3 4">
    <name type="scientific">Rhizopus stolonifer</name>
    <name type="common">Rhizopus nigricans</name>
    <dbReference type="NCBI Taxonomy" id="4846"/>
    <lineage>
        <taxon>Eukaryota</taxon>
        <taxon>Fungi</taxon>
        <taxon>Fungi incertae sedis</taxon>
        <taxon>Mucoromycota</taxon>
        <taxon>Mucoromycotina</taxon>
        <taxon>Mucoromycetes</taxon>
        <taxon>Mucorales</taxon>
        <taxon>Mucorineae</taxon>
        <taxon>Rhizopodaceae</taxon>
        <taxon>Rhizopus</taxon>
    </lineage>
</organism>
<keyword evidence="1" id="KW-0732">Signal</keyword>
<dbReference type="Gene3D" id="3.10.350.10">
    <property type="entry name" value="LysM domain"/>
    <property type="match status" value="1"/>
</dbReference>
<dbReference type="STRING" id="4846.A0A367IQQ5"/>
<keyword evidence="4" id="KW-1185">Reference proteome</keyword>
<dbReference type="InterPro" id="IPR036779">
    <property type="entry name" value="LysM_dom_sf"/>
</dbReference>
<dbReference type="InterPro" id="IPR018392">
    <property type="entry name" value="LysM"/>
</dbReference>
<reference evidence="3 4" key="1">
    <citation type="journal article" date="2018" name="G3 (Bethesda)">
        <title>Phylogenetic and Phylogenomic Definition of Rhizopus Species.</title>
        <authorList>
            <person name="Gryganskyi A.P."/>
            <person name="Golan J."/>
            <person name="Dolatabadi S."/>
            <person name="Mondo S."/>
            <person name="Robb S."/>
            <person name="Idnurm A."/>
            <person name="Muszewska A."/>
            <person name="Steczkiewicz K."/>
            <person name="Masonjones S."/>
            <person name="Liao H.L."/>
            <person name="Gajdeczka M.T."/>
            <person name="Anike F."/>
            <person name="Vuek A."/>
            <person name="Anishchenko I.M."/>
            <person name="Voigt K."/>
            <person name="de Hoog G.S."/>
            <person name="Smith M.E."/>
            <person name="Heitman J."/>
            <person name="Vilgalys R."/>
            <person name="Stajich J.E."/>
        </authorList>
    </citation>
    <scope>NUCLEOTIDE SEQUENCE [LARGE SCALE GENOMIC DNA]</scope>
    <source>
        <strain evidence="3 4">LSU 92-RS-03</strain>
    </source>
</reference>
<protein>
    <recommendedName>
        <fullName evidence="2">LysM domain-containing protein</fullName>
    </recommendedName>
</protein>
<dbReference type="AlphaFoldDB" id="A0A367IQQ5"/>
<dbReference type="Proteomes" id="UP000253551">
    <property type="component" value="Unassembled WGS sequence"/>
</dbReference>
<dbReference type="SUPFAM" id="SSF54106">
    <property type="entry name" value="LysM domain"/>
    <property type="match status" value="1"/>
</dbReference>